<keyword evidence="1" id="KW-0812">Transmembrane</keyword>
<dbReference type="EMBL" id="CYSD01000037">
    <property type="protein sequence ID" value="CUH79495.1"/>
    <property type="molecule type" value="Genomic_DNA"/>
</dbReference>
<dbReference type="Gene3D" id="2.60.450.10">
    <property type="entry name" value="Lipopolysaccharide (LPS) transport protein A like domain"/>
    <property type="match status" value="1"/>
</dbReference>
<gene>
    <name evidence="2" type="ORF">TRM7557_02425</name>
</gene>
<evidence type="ECO:0000313" key="2">
    <source>
        <dbReference type="EMBL" id="CUH79495.1"/>
    </source>
</evidence>
<dbReference type="OrthoDB" id="7871110at2"/>
<dbReference type="InterPro" id="IPR010664">
    <property type="entry name" value="LipoPS_assembly_LptC-rel"/>
</dbReference>
<dbReference type="Proteomes" id="UP000052022">
    <property type="component" value="Unassembled WGS sequence"/>
</dbReference>
<name>A0A0P1GWW2_9RHOB</name>
<reference evidence="2 3" key="1">
    <citation type="submission" date="2015-09" db="EMBL/GenBank/DDBJ databases">
        <authorList>
            <consortium name="Swine Surveillance"/>
        </authorList>
    </citation>
    <scope>NUCLEOTIDE SEQUENCE [LARGE SCALE GENOMIC DNA]</scope>
    <source>
        <strain evidence="2 3">CECT 7557</strain>
    </source>
</reference>
<keyword evidence="1" id="KW-0472">Membrane</keyword>
<evidence type="ECO:0000313" key="3">
    <source>
        <dbReference type="Proteomes" id="UP000052022"/>
    </source>
</evidence>
<sequence>MDLYSRIISLLRVFLPLAALVLLSTVFMMSQRIRPTAPIPFAPKEIEDRIAGHQVTAPFYTGVTKAGHEVMISAARALPSQGDQVAQVHEVGTEIRMLDGTRLLVLSDSARLARSGTKAELDGNVRIHTSDDLQIVTEKIEAALDELDVQAPEQVRARGPLGDLTAGSLRIFTETQNGPAHIRFHKGVKLIYDPGNIER</sequence>
<organism evidence="2 3">
    <name type="scientific">Tritonibacter multivorans</name>
    <dbReference type="NCBI Taxonomy" id="928856"/>
    <lineage>
        <taxon>Bacteria</taxon>
        <taxon>Pseudomonadati</taxon>
        <taxon>Pseudomonadota</taxon>
        <taxon>Alphaproteobacteria</taxon>
        <taxon>Rhodobacterales</taxon>
        <taxon>Paracoccaceae</taxon>
        <taxon>Tritonibacter</taxon>
    </lineage>
</organism>
<evidence type="ECO:0000256" key="1">
    <source>
        <dbReference type="SAM" id="Phobius"/>
    </source>
</evidence>
<dbReference type="STRING" id="928856.SAMN04488049_101293"/>
<protein>
    <recommendedName>
        <fullName evidence="4">Lipopolysaccharide-assembly, LptC-related</fullName>
    </recommendedName>
</protein>
<feature type="transmembrane region" description="Helical" evidence="1">
    <location>
        <begin position="6"/>
        <end position="29"/>
    </location>
</feature>
<accession>A0A0P1GWW2</accession>
<dbReference type="AlphaFoldDB" id="A0A0P1GWW2"/>
<evidence type="ECO:0008006" key="4">
    <source>
        <dbReference type="Google" id="ProtNLM"/>
    </source>
</evidence>
<dbReference type="Pfam" id="PF06835">
    <property type="entry name" value="LptC"/>
    <property type="match status" value="1"/>
</dbReference>
<keyword evidence="1" id="KW-1133">Transmembrane helix</keyword>
<dbReference type="RefSeq" id="WP_074941781.1">
    <property type="nucleotide sequence ID" value="NZ_CYSD01000037.1"/>
</dbReference>
<keyword evidence="3" id="KW-1185">Reference proteome</keyword>
<proteinExistence type="predicted"/>